<evidence type="ECO:0000256" key="1">
    <source>
        <dbReference type="ARBA" id="ARBA00007169"/>
    </source>
</evidence>
<evidence type="ECO:0000259" key="3">
    <source>
        <dbReference type="SMART" id="SM00824"/>
    </source>
</evidence>
<evidence type="ECO:0000256" key="2">
    <source>
        <dbReference type="ARBA" id="ARBA00022801"/>
    </source>
</evidence>
<dbReference type="InterPro" id="IPR029058">
    <property type="entry name" value="AB_hydrolase_fold"/>
</dbReference>
<feature type="domain" description="Thioesterase TesA-like" evidence="3">
    <location>
        <begin position="18"/>
        <end position="235"/>
    </location>
</feature>
<dbReference type="SMART" id="SM00824">
    <property type="entry name" value="PKS_TE"/>
    <property type="match status" value="1"/>
</dbReference>
<dbReference type="InterPro" id="IPR020802">
    <property type="entry name" value="TesA-like"/>
</dbReference>
<evidence type="ECO:0000313" key="4">
    <source>
        <dbReference type="EMBL" id="MFC4852124.1"/>
    </source>
</evidence>
<keyword evidence="2" id="KW-0378">Hydrolase</keyword>
<dbReference type="EMBL" id="JBHSIS010000002">
    <property type="protein sequence ID" value="MFC4852124.1"/>
    <property type="molecule type" value="Genomic_DNA"/>
</dbReference>
<name>A0ABV9RTZ6_9PSEU</name>
<dbReference type="InterPro" id="IPR012223">
    <property type="entry name" value="TEII"/>
</dbReference>
<comment type="caution">
    <text evidence="4">The sequence shown here is derived from an EMBL/GenBank/DDBJ whole genome shotgun (WGS) entry which is preliminary data.</text>
</comment>
<sequence>MNWFVVPAPRPEAAVRLFCLPYAGAGASAFRRWPAAFGPEIEVRSVQLPGRESRIAEDPRFDVADLAEAILACADRPYALYGHSLGGRHAFDLVRHLRHTGSPLPVTLYVGGCRAPHLRGSGHFDGLSTVDDDELLRRVADGGGLAAEVLAEPELVELLLPVLRADFTMLDEYVLTEGAPLPVPVVAYAGRGDTAVSLAEIQAWDRHAGAGLTVQEVDGDHFFLHDEASRVTELLAKDLLSALPGRPS</sequence>
<dbReference type="PANTHER" id="PTHR11487">
    <property type="entry name" value="THIOESTERASE"/>
    <property type="match status" value="1"/>
</dbReference>
<keyword evidence="5" id="KW-1185">Reference proteome</keyword>
<dbReference type="Gene3D" id="3.40.50.1820">
    <property type="entry name" value="alpha/beta hydrolase"/>
    <property type="match status" value="1"/>
</dbReference>
<dbReference type="SUPFAM" id="SSF53474">
    <property type="entry name" value="alpha/beta-Hydrolases"/>
    <property type="match status" value="1"/>
</dbReference>
<reference evidence="5" key="1">
    <citation type="journal article" date="2019" name="Int. J. Syst. Evol. Microbiol.">
        <title>The Global Catalogue of Microorganisms (GCM) 10K type strain sequencing project: providing services to taxonomists for standard genome sequencing and annotation.</title>
        <authorList>
            <consortium name="The Broad Institute Genomics Platform"/>
            <consortium name="The Broad Institute Genome Sequencing Center for Infectious Disease"/>
            <person name="Wu L."/>
            <person name="Ma J."/>
        </authorList>
    </citation>
    <scope>NUCLEOTIDE SEQUENCE [LARGE SCALE GENOMIC DNA]</scope>
    <source>
        <strain evidence="5">ZS-22-S1</strain>
    </source>
</reference>
<organism evidence="4 5">
    <name type="scientific">Actinophytocola glycyrrhizae</name>
    <dbReference type="NCBI Taxonomy" id="2044873"/>
    <lineage>
        <taxon>Bacteria</taxon>
        <taxon>Bacillati</taxon>
        <taxon>Actinomycetota</taxon>
        <taxon>Actinomycetes</taxon>
        <taxon>Pseudonocardiales</taxon>
        <taxon>Pseudonocardiaceae</taxon>
    </lineage>
</organism>
<evidence type="ECO:0000313" key="5">
    <source>
        <dbReference type="Proteomes" id="UP001595859"/>
    </source>
</evidence>
<accession>A0ABV9RTZ6</accession>
<protein>
    <submittedName>
        <fullName evidence="4">Thioesterase II family protein</fullName>
    </submittedName>
</protein>
<proteinExistence type="inferred from homology"/>
<dbReference type="RefSeq" id="WP_378053546.1">
    <property type="nucleotide sequence ID" value="NZ_JBHSIS010000002.1"/>
</dbReference>
<dbReference type="InterPro" id="IPR001031">
    <property type="entry name" value="Thioesterase"/>
</dbReference>
<dbReference type="Proteomes" id="UP001595859">
    <property type="component" value="Unassembled WGS sequence"/>
</dbReference>
<comment type="similarity">
    <text evidence="1">Belongs to the thioesterase family.</text>
</comment>
<dbReference type="PANTHER" id="PTHR11487:SF0">
    <property type="entry name" value="S-ACYL FATTY ACID SYNTHASE THIOESTERASE, MEDIUM CHAIN"/>
    <property type="match status" value="1"/>
</dbReference>
<dbReference type="Pfam" id="PF00975">
    <property type="entry name" value="Thioesterase"/>
    <property type="match status" value="1"/>
</dbReference>
<gene>
    <name evidence="4" type="ORF">ACFPCV_01320</name>
</gene>